<evidence type="ECO:0000259" key="19">
    <source>
        <dbReference type="SMART" id="SM00079"/>
    </source>
</evidence>
<dbReference type="InterPro" id="IPR017103">
    <property type="entry name" value="Iontropic_Glu_rcpt_pln"/>
</dbReference>
<accession>A0AAD3SEF6</accession>
<dbReference type="GO" id="GO:0016020">
    <property type="term" value="C:membrane"/>
    <property type="evidence" value="ECO:0007669"/>
    <property type="project" value="UniProtKB-SubCell"/>
</dbReference>
<evidence type="ECO:0000256" key="4">
    <source>
        <dbReference type="ARBA" id="ARBA00022448"/>
    </source>
</evidence>
<dbReference type="InterPro" id="IPR001320">
    <property type="entry name" value="Iontro_rcpt_C"/>
</dbReference>
<dbReference type="Pfam" id="PF10613">
    <property type="entry name" value="Lig_chan-Glu_bd"/>
    <property type="match status" value="1"/>
</dbReference>
<keyword evidence="5 18" id="KW-0812">Transmembrane</keyword>
<dbReference type="Pfam" id="PF01094">
    <property type="entry name" value="ANF_receptor"/>
    <property type="match status" value="1"/>
</dbReference>
<dbReference type="FunFam" id="1.10.287.70:FF:000037">
    <property type="entry name" value="Glutamate receptor"/>
    <property type="match status" value="1"/>
</dbReference>
<dbReference type="FunFam" id="3.40.50.2300:FF:000195">
    <property type="entry name" value="Glutamate receptor"/>
    <property type="match status" value="1"/>
</dbReference>
<comment type="subunit">
    <text evidence="3">May form heteromers.</text>
</comment>
<evidence type="ECO:0000256" key="7">
    <source>
        <dbReference type="ARBA" id="ARBA00022989"/>
    </source>
</evidence>
<keyword evidence="6" id="KW-0732">Signal</keyword>
<dbReference type="PANTHER" id="PTHR34836">
    <property type="entry name" value="OS06G0188250 PROTEIN"/>
    <property type="match status" value="1"/>
</dbReference>
<dbReference type="Pfam" id="PF00060">
    <property type="entry name" value="Lig_chan"/>
    <property type="match status" value="1"/>
</dbReference>
<dbReference type="Gene3D" id="3.40.190.10">
    <property type="entry name" value="Periplasmic binding protein-like II"/>
    <property type="match status" value="2"/>
</dbReference>
<keyword evidence="10 15" id="KW-0675">Receptor</keyword>
<dbReference type="SUPFAM" id="SSF53850">
    <property type="entry name" value="Periplasmic binding protein-like II"/>
    <property type="match status" value="1"/>
</dbReference>
<evidence type="ECO:0000256" key="12">
    <source>
        <dbReference type="ARBA" id="ARBA00023286"/>
    </source>
</evidence>
<evidence type="ECO:0000256" key="16">
    <source>
        <dbReference type="PIRSR" id="PIRSR037090-50"/>
    </source>
</evidence>
<dbReference type="EMBL" id="BSYO01000009">
    <property type="protein sequence ID" value="GMH09236.1"/>
    <property type="molecule type" value="Genomic_DNA"/>
</dbReference>
<sequence length="982" mass="109313">MLGKRKVQLSSKMNERSLMATRCHRLFCLLFTYVLISSSSVTKLAAGSNTKGNSSAVHVDVGVIFGREDWVGRMGLTCMQMALSDFYASHPHYNTRIRLHVRYSGQGAVGAAAAALYFIEKVKVKAIVGPMTSTEARFVIDLGAKAQVPIISYSATSPLLSCAQLPYFIRAAQNDSSQVLAIGALMQAFGWHEVVPIYTKNEYGEGIILDLTYMMQQINIRISYRSVISPFANDDQILEELLKLKTMQTRVFVVHVLPNIGSRLFSNAKDAGMMGEGYVWIVTNGISNFLDSLDHSVIESMQGVLGVKTYVPKTKKLDSFSNRWKVKFQEDNLDLPKNALLNVLGLWAYDTTSALARAVEELSDANFAFVGANNSSHLTDLDNIKISKAGPELLRAISSTRFKGLSGEFNFVDGQLQSSTYQIINVIGHVGKEIGFWTLENGLTRDLNIVSQPNSLKPNLHAIVWPGNVSSTPRGWVIPTGGKELRILVPRRPGFEEFVNVTQNSTTNATNVTGYCIDVFDKVMARLPYNISLTYFFFEVNNLTGSGSYDDMGYQFYRQKYDAIVGDVTIRANRFRYVDFTQPYTLSGLVMVVPVKDDNNKNAWTFLKPLTSDLWVTALCFFVFIAFVVWILEHRINEEFRGPPLHQAGTSLYYSFSVMVFAQRENIVSNLGRFVMVVWVFVVLILTQSYTASLTSMLTVQQLRPSATDLNELVRKGEYIGYQSGSFVEGLLHGLGVSDSKLRAYNNFRQLDELLSNGSSNGGIAAAVDEIPYMNLFLYNHCSKYTTIQIPYGTGGFGYAFPLGSPLLHDVSKAIMDLMEGDEISAIEKKWIVKKNCSLNTSSVASLGSESFWGLFLIVGIASVLALIASTVMFLYKQKNIWMRADTSLWTKIQVLANIFDHRDTEFHTFKKTGQQWSSHDNSPSIQTHFDVVVDTEPNTDCPPSPSAHAVNAERNSMSLSDGVSPSPDCRPPRSNMHVEHQ</sequence>
<evidence type="ECO:0000256" key="5">
    <source>
        <dbReference type="ARBA" id="ARBA00022692"/>
    </source>
</evidence>
<comment type="subcellular location">
    <subcellularLocation>
        <location evidence="1">Membrane</location>
        <topology evidence="1">Multi-pass membrane protein</topology>
    </subcellularLocation>
</comment>
<dbReference type="FunFam" id="3.40.50.2300:FF:000188">
    <property type="entry name" value="Glutamate receptor"/>
    <property type="match status" value="1"/>
</dbReference>
<dbReference type="InterPro" id="IPR015683">
    <property type="entry name" value="Ionotropic_Glu_rcpt"/>
</dbReference>
<feature type="domain" description="Ionotropic glutamate receptor C-terminal" evidence="19">
    <location>
        <begin position="486"/>
        <end position="834"/>
    </location>
</feature>
<reference evidence="20" key="1">
    <citation type="submission" date="2023-05" db="EMBL/GenBank/DDBJ databases">
        <title>Nepenthes gracilis genome sequencing.</title>
        <authorList>
            <person name="Fukushima K."/>
        </authorList>
    </citation>
    <scope>NUCLEOTIDE SEQUENCE</scope>
    <source>
        <strain evidence="20">SING2019-196</strain>
    </source>
</reference>
<comment type="function">
    <text evidence="15">Glutamate-gated receptor that probably acts as non-selective cation channel.</text>
</comment>
<dbReference type="InterPro" id="IPR001828">
    <property type="entry name" value="ANF_lig-bd_rcpt"/>
</dbReference>
<feature type="transmembrane region" description="Helical" evidence="18">
    <location>
        <begin position="852"/>
        <end position="876"/>
    </location>
</feature>
<evidence type="ECO:0000256" key="11">
    <source>
        <dbReference type="ARBA" id="ARBA00023180"/>
    </source>
</evidence>
<feature type="transmembrane region" description="Helical" evidence="18">
    <location>
        <begin position="614"/>
        <end position="632"/>
    </location>
</feature>
<feature type="disulfide bond" evidence="16">
    <location>
        <begin position="782"/>
        <end position="837"/>
    </location>
</feature>
<keyword evidence="4 15" id="KW-0813">Transport</keyword>
<dbReference type="SMART" id="SM00079">
    <property type="entry name" value="PBPe"/>
    <property type="match status" value="1"/>
</dbReference>
<evidence type="ECO:0000256" key="8">
    <source>
        <dbReference type="ARBA" id="ARBA00023065"/>
    </source>
</evidence>
<dbReference type="GO" id="GO:0015276">
    <property type="term" value="F:ligand-gated monoatomic ion channel activity"/>
    <property type="evidence" value="ECO:0007669"/>
    <property type="project" value="InterPro"/>
</dbReference>
<dbReference type="PIRSF" id="PIRSF037090">
    <property type="entry name" value="Iontro_Glu-like_rcpt_pln"/>
    <property type="match status" value="1"/>
</dbReference>
<keyword evidence="13 15" id="KW-0407">Ion channel</keyword>
<dbReference type="Gene3D" id="3.40.50.2300">
    <property type="match status" value="3"/>
</dbReference>
<feature type="compositionally biased region" description="Polar residues" evidence="17">
    <location>
        <begin position="954"/>
        <end position="964"/>
    </location>
</feature>
<organism evidence="20 21">
    <name type="scientific">Nepenthes gracilis</name>
    <name type="common">Slender pitcher plant</name>
    <dbReference type="NCBI Taxonomy" id="150966"/>
    <lineage>
        <taxon>Eukaryota</taxon>
        <taxon>Viridiplantae</taxon>
        <taxon>Streptophyta</taxon>
        <taxon>Embryophyta</taxon>
        <taxon>Tracheophyta</taxon>
        <taxon>Spermatophyta</taxon>
        <taxon>Magnoliopsida</taxon>
        <taxon>eudicotyledons</taxon>
        <taxon>Gunneridae</taxon>
        <taxon>Pentapetalae</taxon>
        <taxon>Caryophyllales</taxon>
        <taxon>Nepenthaceae</taxon>
        <taxon>Nepenthes</taxon>
    </lineage>
</organism>
<keyword evidence="8 15" id="KW-0406">Ion transport</keyword>
<evidence type="ECO:0000256" key="14">
    <source>
        <dbReference type="ARBA" id="ARBA00049638"/>
    </source>
</evidence>
<protein>
    <recommendedName>
        <fullName evidence="15">Glutamate receptor</fullName>
    </recommendedName>
</protein>
<feature type="transmembrane region" description="Helical" evidence="18">
    <location>
        <begin position="671"/>
        <end position="690"/>
    </location>
</feature>
<feature type="region of interest" description="Disordered" evidence="17">
    <location>
        <begin position="937"/>
        <end position="982"/>
    </location>
</feature>
<dbReference type="InterPro" id="IPR044440">
    <property type="entry name" value="GABAb_receptor_plant_PBP1"/>
</dbReference>
<keyword evidence="7 18" id="KW-1133">Transmembrane helix</keyword>
<dbReference type="SUPFAM" id="SSF53822">
    <property type="entry name" value="Periplasmic binding protein-like I"/>
    <property type="match status" value="1"/>
</dbReference>
<dbReference type="FunFam" id="3.40.190.10:FF:000103">
    <property type="entry name" value="Glutamate receptor"/>
    <property type="match status" value="1"/>
</dbReference>
<dbReference type="PANTHER" id="PTHR34836:SF1">
    <property type="entry name" value="OS09G0428600 PROTEIN"/>
    <property type="match status" value="1"/>
</dbReference>
<name>A0AAD3SEF6_NEPGR</name>
<evidence type="ECO:0000256" key="3">
    <source>
        <dbReference type="ARBA" id="ARBA00011095"/>
    </source>
</evidence>
<dbReference type="InterPro" id="IPR019594">
    <property type="entry name" value="Glu/Gly-bd"/>
</dbReference>
<evidence type="ECO:0000256" key="6">
    <source>
        <dbReference type="ARBA" id="ARBA00022729"/>
    </source>
</evidence>
<evidence type="ECO:0000256" key="17">
    <source>
        <dbReference type="SAM" id="MobiDB-lite"/>
    </source>
</evidence>
<evidence type="ECO:0000256" key="10">
    <source>
        <dbReference type="ARBA" id="ARBA00023170"/>
    </source>
</evidence>
<dbReference type="InterPro" id="IPR028082">
    <property type="entry name" value="Peripla_BP_I"/>
</dbReference>
<keyword evidence="11" id="KW-0325">Glycoprotein</keyword>
<proteinExistence type="inferred from homology"/>
<comment type="caution">
    <text evidence="20">The sequence shown here is derived from an EMBL/GenBank/DDBJ whole genome shotgun (WGS) entry which is preliminary data.</text>
</comment>
<evidence type="ECO:0000313" key="21">
    <source>
        <dbReference type="Proteomes" id="UP001279734"/>
    </source>
</evidence>
<comment type="similarity">
    <text evidence="2 15">Belongs to the glutamate-gated ion channel (TC 1.A.10.1) family.</text>
</comment>
<evidence type="ECO:0000256" key="15">
    <source>
        <dbReference type="PIRNR" id="PIRNR037090"/>
    </source>
</evidence>
<dbReference type="CDD" id="cd19990">
    <property type="entry name" value="PBP1_GABAb_receptor_plant"/>
    <property type="match status" value="1"/>
</dbReference>
<keyword evidence="12 15" id="KW-1071">Ligand-gated ion channel</keyword>
<keyword evidence="21" id="KW-1185">Reference proteome</keyword>
<evidence type="ECO:0000256" key="18">
    <source>
        <dbReference type="SAM" id="Phobius"/>
    </source>
</evidence>
<dbReference type="CDD" id="cd13686">
    <property type="entry name" value="GluR_Plant"/>
    <property type="match status" value="1"/>
</dbReference>
<evidence type="ECO:0000256" key="13">
    <source>
        <dbReference type="ARBA" id="ARBA00023303"/>
    </source>
</evidence>
<keyword evidence="9 15" id="KW-0472">Membrane</keyword>
<evidence type="ECO:0000256" key="1">
    <source>
        <dbReference type="ARBA" id="ARBA00004141"/>
    </source>
</evidence>
<comment type="function">
    <text evidence="14">Glutamate-gated receptor that probably acts as a non-selective cation channel. May be involved in light-signal transduction and calcium homeostasis via the regulation of calcium influx into cells.</text>
</comment>
<dbReference type="Proteomes" id="UP001279734">
    <property type="component" value="Unassembled WGS sequence"/>
</dbReference>
<dbReference type="AlphaFoldDB" id="A0AAD3SEF6"/>
<evidence type="ECO:0000256" key="2">
    <source>
        <dbReference type="ARBA" id="ARBA00008685"/>
    </source>
</evidence>
<gene>
    <name evidence="20" type="ORF">Nepgr_011077</name>
</gene>
<evidence type="ECO:0000256" key="9">
    <source>
        <dbReference type="ARBA" id="ARBA00023136"/>
    </source>
</evidence>
<dbReference type="Gene3D" id="1.10.287.70">
    <property type="match status" value="1"/>
</dbReference>
<keyword evidence="16" id="KW-1015">Disulfide bond</keyword>
<evidence type="ECO:0000313" key="20">
    <source>
        <dbReference type="EMBL" id="GMH09236.1"/>
    </source>
</evidence>